<sequence length="987" mass="111220">MRTYLKGYTVAPVEASSHCDQVGKVDAPSAGAADPAPGAPISAPDGVPSPTKKLGTGCNVLYSSASSDYAPIADIVFVHGLTGDAQETWTFHQGKGRCFWPEDLLMNEPYPLRVITFGYNADVARWLQPAGKNGLEDHGNDLLRDLTNLRSDTNESRTRPIVFIGHSLGGLVIEKALLTSRQLEHSSNNHNSKLIFASTRFVSLLSTPHRGSSKANIAYLIALLLRPFKGINLGILQTLKVKSGLEFTWLQTYVNAINARAKQPNPVTLQFYYEDTGFPIIGKIVARYSAVLDANYMTSQMQSLPGNHVEIAKMADTKDIKFQRVWGPIKIFLKGLPTRPLNETYDETVESTEGSSIPQHRLNNLIVITRTFVGRDVHLGEIHERLRTIKPSPGVPKILCLRGFGGAGKSWLALEYARKQFEDRYYEHVFWVDAASEDAVEAGLSEIGDLVADSRDLPADDADLGSRIRRARTFLSTCRLRWLLVFDNYDHIDSYDLGELIPNGEKGCILITTRDERVQMKANDWIHVRDMSSEDAEKLFIQRCTEKQYALTNEDLEKVRNLIDHVGRLPLAIDKLATVLAAHGQERWSVDQLIARRRNLLDEGAEWYRKLTGTASTGQLPGEAISVFATIELSFELLQKPGSFIYEKVIQQRDDRRVKIFRKPEEEKKRAMTTLRKKALHILTIASFLDRTYISQDLFDETVSVLRLDRENQKAMDVASRRQLFTIEQVIDALESFSLVDRYLISSTSPQSWIKQQNWTPRGIFLHPLVSEHGRMRLKSLDRVKAIVDAVLLLDFHLKCPHDDVMSSPYGEKRALISHLLALVEHERNYLDPAGSEYEETHEGDKVVDTQLGRGELLKPAIRFASFFQDMGYAGYAEQLYQQILDLHQDSPVSESDVRDAKEGLAIVRIWQDRYDEAYDLCLESLKGHTERERERDVFYAGGSAKRSRPPGGHAACKRLSTILHTIHKGTTWKPRISCKSSPVAVI</sequence>
<dbReference type="EMBL" id="JAKWBI020000181">
    <property type="protein sequence ID" value="KAJ2900038.1"/>
    <property type="molecule type" value="Genomic_DNA"/>
</dbReference>
<evidence type="ECO:0000256" key="7">
    <source>
        <dbReference type="ARBA" id="ARBA00023136"/>
    </source>
</evidence>
<feature type="region of interest" description="Disordered" evidence="8">
    <location>
        <begin position="24"/>
        <end position="49"/>
    </location>
</feature>
<evidence type="ECO:0000313" key="11">
    <source>
        <dbReference type="EMBL" id="KAJ2900038.1"/>
    </source>
</evidence>
<dbReference type="Pfam" id="PF05057">
    <property type="entry name" value="DUF676"/>
    <property type="match status" value="1"/>
</dbReference>
<dbReference type="Proteomes" id="UP001201980">
    <property type="component" value="Unassembled WGS sequence"/>
</dbReference>
<dbReference type="InterPro" id="IPR029058">
    <property type="entry name" value="AB_hydrolase_fold"/>
</dbReference>
<evidence type="ECO:0000256" key="2">
    <source>
        <dbReference type="ARBA" id="ARBA00004240"/>
    </source>
</evidence>
<dbReference type="GO" id="GO:0043531">
    <property type="term" value="F:ADP binding"/>
    <property type="evidence" value="ECO:0007669"/>
    <property type="project" value="InterPro"/>
</dbReference>
<evidence type="ECO:0000259" key="9">
    <source>
        <dbReference type="Pfam" id="PF00931"/>
    </source>
</evidence>
<dbReference type="GO" id="GO:0005783">
    <property type="term" value="C:endoplasmic reticulum"/>
    <property type="evidence" value="ECO:0007669"/>
    <property type="project" value="UniProtKB-SubCell"/>
</dbReference>
<dbReference type="InterPro" id="IPR052374">
    <property type="entry name" value="SERAC1"/>
</dbReference>
<evidence type="ECO:0000256" key="1">
    <source>
        <dbReference type="ARBA" id="ARBA00004173"/>
    </source>
</evidence>
<evidence type="ECO:0000313" key="12">
    <source>
        <dbReference type="Proteomes" id="UP001201980"/>
    </source>
</evidence>
<feature type="domain" description="NB-ARC" evidence="9">
    <location>
        <begin position="378"/>
        <end position="547"/>
    </location>
</feature>
<dbReference type="SUPFAM" id="SSF53474">
    <property type="entry name" value="alpha/beta-Hydrolases"/>
    <property type="match status" value="1"/>
</dbReference>
<comment type="similarity">
    <text evidence="4">Belongs to the putative lipase ROG1 family.</text>
</comment>
<dbReference type="Gene3D" id="3.40.50.300">
    <property type="entry name" value="P-loop containing nucleotide triphosphate hydrolases"/>
    <property type="match status" value="1"/>
</dbReference>
<feature type="domain" description="DUF676" evidence="10">
    <location>
        <begin position="75"/>
        <end position="214"/>
    </location>
</feature>
<dbReference type="InterPro" id="IPR027417">
    <property type="entry name" value="P-loop_NTPase"/>
</dbReference>
<gene>
    <name evidence="11" type="ORF">MKZ38_002691</name>
</gene>
<dbReference type="Pfam" id="PF00931">
    <property type="entry name" value="NB-ARC"/>
    <property type="match status" value="1"/>
</dbReference>
<dbReference type="GO" id="GO:0005739">
    <property type="term" value="C:mitochondrion"/>
    <property type="evidence" value="ECO:0007669"/>
    <property type="project" value="UniProtKB-SubCell"/>
</dbReference>
<reference evidence="11" key="1">
    <citation type="submission" date="2022-07" db="EMBL/GenBank/DDBJ databases">
        <title>Draft genome sequence of Zalerion maritima ATCC 34329, a (micro)plastics degrading marine fungus.</title>
        <authorList>
            <person name="Paco A."/>
            <person name="Goncalves M.F.M."/>
            <person name="Rocha-Santos T.A.P."/>
            <person name="Alves A."/>
        </authorList>
    </citation>
    <scope>NUCLEOTIDE SEQUENCE</scope>
    <source>
        <strain evidence="11">ATCC 34329</strain>
    </source>
</reference>
<evidence type="ECO:0000259" key="10">
    <source>
        <dbReference type="Pfam" id="PF05057"/>
    </source>
</evidence>
<dbReference type="AlphaFoldDB" id="A0AAD5WS89"/>
<dbReference type="Gene3D" id="3.40.50.1820">
    <property type="entry name" value="alpha/beta hydrolase"/>
    <property type="match status" value="1"/>
</dbReference>
<keyword evidence="7" id="KW-0472">Membrane</keyword>
<evidence type="ECO:0000256" key="6">
    <source>
        <dbReference type="ARBA" id="ARBA00023128"/>
    </source>
</evidence>
<keyword evidence="5" id="KW-0256">Endoplasmic reticulum</keyword>
<evidence type="ECO:0000256" key="3">
    <source>
        <dbReference type="ARBA" id="ARBA00004370"/>
    </source>
</evidence>
<dbReference type="PANTHER" id="PTHR48182">
    <property type="entry name" value="PROTEIN SERAC1"/>
    <property type="match status" value="1"/>
</dbReference>
<evidence type="ECO:0000256" key="8">
    <source>
        <dbReference type="SAM" id="MobiDB-lite"/>
    </source>
</evidence>
<accession>A0AAD5WS89</accession>
<evidence type="ECO:0000256" key="4">
    <source>
        <dbReference type="ARBA" id="ARBA00007920"/>
    </source>
</evidence>
<organism evidence="11 12">
    <name type="scientific">Zalerion maritima</name>
    <dbReference type="NCBI Taxonomy" id="339359"/>
    <lineage>
        <taxon>Eukaryota</taxon>
        <taxon>Fungi</taxon>
        <taxon>Dikarya</taxon>
        <taxon>Ascomycota</taxon>
        <taxon>Pezizomycotina</taxon>
        <taxon>Sordariomycetes</taxon>
        <taxon>Lulworthiomycetidae</taxon>
        <taxon>Lulworthiales</taxon>
        <taxon>Lulworthiaceae</taxon>
        <taxon>Zalerion</taxon>
    </lineage>
</organism>
<protein>
    <recommendedName>
        <fullName evidence="13">NB-ARC domain-containing protein</fullName>
    </recommendedName>
</protein>
<name>A0AAD5WS89_9PEZI</name>
<comment type="subcellular location">
    <subcellularLocation>
        <location evidence="2">Endoplasmic reticulum</location>
    </subcellularLocation>
    <subcellularLocation>
        <location evidence="3">Membrane</location>
    </subcellularLocation>
    <subcellularLocation>
        <location evidence="1">Mitochondrion</location>
    </subcellularLocation>
</comment>
<dbReference type="GO" id="GO:0016020">
    <property type="term" value="C:membrane"/>
    <property type="evidence" value="ECO:0007669"/>
    <property type="project" value="UniProtKB-SubCell"/>
</dbReference>
<evidence type="ECO:0000256" key="5">
    <source>
        <dbReference type="ARBA" id="ARBA00022824"/>
    </source>
</evidence>
<keyword evidence="12" id="KW-1185">Reference proteome</keyword>
<dbReference type="InterPro" id="IPR002182">
    <property type="entry name" value="NB-ARC"/>
</dbReference>
<proteinExistence type="inferred from homology"/>
<dbReference type="PANTHER" id="PTHR48182:SF2">
    <property type="entry name" value="PROTEIN SERAC1"/>
    <property type="match status" value="1"/>
</dbReference>
<dbReference type="SUPFAM" id="SSF52540">
    <property type="entry name" value="P-loop containing nucleoside triphosphate hydrolases"/>
    <property type="match status" value="1"/>
</dbReference>
<keyword evidence="6" id="KW-0496">Mitochondrion</keyword>
<evidence type="ECO:0008006" key="13">
    <source>
        <dbReference type="Google" id="ProtNLM"/>
    </source>
</evidence>
<dbReference type="InterPro" id="IPR007751">
    <property type="entry name" value="DUF676_lipase-like"/>
</dbReference>
<comment type="caution">
    <text evidence="11">The sequence shown here is derived from an EMBL/GenBank/DDBJ whole genome shotgun (WGS) entry which is preliminary data.</text>
</comment>
<feature type="compositionally biased region" description="Low complexity" evidence="8">
    <location>
        <begin position="26"/>
        <end position="46"/>
    </location>
</feature>